<comment type="caution">
    <text evidence="5">The sequence shown here is derived from an EMBL/GenBank/DDBJ whole genome shotgun (WGS) entry which is preliminary data.</text>
</comment>
<dbReference type="Proteomes" id="UP000327013">
    <property type="component" value="Unassembled WGS sequence"/>
</dbReference>
<dbReference type="Pfam" id="PF03713">
    <property type="entry name" value="DUF305"/>
    <property type="match status" value="1"/>
</dbReference>
<proteinExistence type="predicted"/>
<feature type="domain" description="DUF305" evidence="3">
    <location>
        <begin position="39"/>
        <end position="111"/>
    </location>
</feature>
<keyword evidence="6" id="KW-1185">Reference proteome</keyword>
<evidence type="ECO:0000313" key="5">
    <source>
        <dbReference type="EMBL" id="KAC0729125.1"/>
    </source>
</evidence>
<evidence type="ECO:0000256" key="2">
    <source>
        <dbReference type="SAM" id="SignalP"/>
    </source>
</evidence>
<evidence type="ECO:0000259" key="4">
    <source>
        <dbReference type="Pfam" id="PF21783"/>
    </source>
</evidence>
<name>A0A5N6L651_9ROSI</name>
<feature type="domain" description="YNCE-like beta-propeller" evidence="4">
    <location>
        <begin position="222"/>
        <end position="464"/>
    </location>
</feature>
<protein>
    <submittedName>
        <fullName evidence="5">Uncharacterized protein</fullName>
    </submittedName>
</protein>
<dbReference type="PANTHER" id="PTHR47197">
    <property type="entry name" value="PROTEIN NIRF"/>
    <property type="match status" value="1"/>
</dbReference>
<dbReference type="PANTHER" id="PTHR47197:SF3">
    <property type="entry name" value="DIHYDRO-HEME D1 DEHYDROGENASE"/>
    <property type="match status" value="1"/>
</dbReference>
<dbReference type="Gene3D" id="2.130.10.10">
    <property type="entry name" value="YVTN repeat-like/Quinoprotein amine dehydrogenase"/>
    <property type="match status" value="2"/>
</dbReference>
<dbReference type="SUPFAM" id="SSF50974">
    <property type="entry name" value="Nitrous oxide reductase, N-terminal domain"/>
    <property type="match status" value="1"/>
</dbReference>
<dbReference type="InterPro" id="IPR005183">
    <property type="entry name" value="DUF305_CopM-like"/>
</dbReference>
<dbReference type="Pfam" id="PF21783">
    <property type="entry name" value="YNCE"/>
    <property type="match status" value="1"/>
</dbReference>
<dbReference type="InterPro" id="IPR051200">
    <property type="entry name" value="Host-pathogen_enzymatic-act"/>
</dbReference>
<dbReference type="InterPro" id="IPR011045">
    <property type="entry name" value="N2O_reductase_N"/>
</dbReference>
<gene>
    <name evidence="5" type="ORF">FH972_027119</name>
</gene>
<dbReference type="NCBIfam" id="TIGR02276">
    <property type="entry name" value="beta_rpt_yvtn"/>
    <property type="match status" value="2"/>
</dbReference>
<evidence type="ECO:0000259" key="3">
    <source>
        <dbReference type="Pfam" id="PF03713"/>
    </source>
</evidence>
<evidence type="ECO:0000256" key="1">
    <source>
        <dbReference type="ARBA" id="ARBA00022729"/>
    </source>
</evidence>
<dbReference type="InterPro" id="IPR048433">
    <property type="entry name" value="YNCE-like_beta-prop"/>
</dbReference>
<dbReference type="AlphaFoldDB" id="A0A5N6L651"/>
<evidence type="ECO:0000313" key="6">
    <source>
        <dbReference type="Proteomes" id="UP000327013"/>
    </source>
</evidence>
<accession>A0A5N6L651</accession>
<sequence length="599" mass="63441">MLSGLMRRRLMHRRNWMLGLTAPALLTGAAAASPADGYASIVSAAMDRMMAGMMVKPSGDVDRDFVAMMLPHHQGAIDMAVAELRYGHNEQLKRIAQEIIIDQQQEIAAMKLAIALWSTDMIRTILRSAALLMSAAPGLAMAQQAPWNAKDMPVSHRDRVYASEQFSNTVSVTDPADNRLLGVIKLGDPQPMNFSPLYKGQVLVHGLGFSPDGKTLAVVSIGSNAVSWIDTATNTVKHTTYVGRSPHEAFFTPNGKEVWVTVRGEDYIAVLDPTTYKETGRIKTPGGPGMTIFSPDGRYGYVCSSFNPVLAVFDVATHAQVGQVAQPSPFCPNIAATPDGKQVWFTLKDIGKTVAFDARPPFAILKVLDTGPITNHVNFARTAKGQFAYVTVGGENAVKVFRTSDFAPVATIPVGKMPHGVWPSGDGRRIYVGLENADELAAIDTAGNTVVATVPVGQAPQAIAYVSNAVPTGPGTDNLQPLGTAGKALHLTMGPIGGKGTASSITLFDQGIIQVVQSAVTGLQPKKPYMLVLTANADGSGAVEPLANFMSNPAGAAIVNASGPIRQIVQGSTATPRRFLAVAEVVNGAPGRIVQVQRD</sequence>
<reference evidence="5 6" key="1">
    <citation type="submission" date="2019-06" db="EMBL/GenBank/DDBJ databases">
        <title>A chromosomal-level reference genome of Carpinus fangiana (Coryloideae, Betulaceae).</title>
        <authorList>
            <person name="Yang X."/>
            <person name="Wang Z."/>
            <person name="Zhang L."/>
            <person name="Hao G."/>
            <person name="Liu J."/>
            <person name="Yang Y."/>
        </authorList>
    </citation>
    <scope>NUCLEOTIDE SEQUENCE [LARGE SCALE GENOMIC DNA]</scope>
    <source>
        <strain evidence="5">Cfa_2016G</strain>
        <tissue evidence="5">Leaf</tissue>
    </source>
</reference>
<dbReference type="InterPro" id="IPR011964">
    <property type="entry name" value="YVTN_b-propeller_repeat"/>
</dbReference>
<keyword evidence="1 2" id="KW-0732">Signal</keyword>
<dbReference type="InterPro" id="IPR015943">
    <property type="entry name" value="WD40/YVTN_repeat-like_dom_sf"/>
</dbReference>
<feature type="chain" id="PRO_5024404244" evidence="2">
    <location>
        <begin position="32"/>
        <end position="599"/>
    </location>
</feature>
<dbReference type="EMBL" id="VIBQ01000416">
    <property type="protein sequence ID" value="KAC0729125.1"/>
    <property type="molecule type" value="Genomic_DNA"/>
</dbReference>
<dbReference type="OrthoDB" id="3646409at2759"/>
<dbReference type="Gene3D" id="1.20.1260.10">
    <property type="match status" value="1"/>
</dbReference>
<dbReference type="InterPro" id="IPR012347">
    <property type="entry name" value="Ferritin-like"/>
</dbReference>
<feature type="signal peptide" evidence="2">
    <location>
        <begin position="1"/>
        <end position="31"/>
    </location>
</feature>
<organism evidence="5 6">
    <name type="scientific">Carpinus fangiana</name>
    <dbReference type="NCBI Taxonomy" id="176857"/>
    <lineage>
        <taxon>Eukaryota</taxon>
        <taxon>Viridiplantae</taxon>
        <taxon>Streptophyta</taxon>
        <taxon>Embryophyta</taxon>
        <taxon>Tracheophyta</taxon>
        <taxon>Spermatophyta</taxon>
        <taxon>Magnoliopsida</taxon>
        <taxon>eudicotyledons</taxon>
        <taxon>Gunneridae</taxon>
        <taxon>Pentapetalae</taxon>
        <taxon>rosids</taxon>
        <taxon>fabids</taxon>
        <taxon>Fagales</taxon>
        <taxon>Betulaceae</taxon>
        <taxon>Carpinus</taxon>
    </lineage>
</organism>